<reference evidence="5" key="1">
    <citation type="submission" date="2022-02" db="EMBL/GenBank/DDBJ databases">
        <authorList>
            <person name="Henning P.M."/>
            <person name="McCubbin A.G."/>
            <person name="Shore J.S."/>
        </authorList>
    </citation>
    <scope>NUCLEOTIDE SEQUENCE</scope>
    <source>
        <strain evidence="5">F60SS</strain>
        <tissue evidence="5">Leaves</tissue>
    </source>
</reference>
<evidence type="ECO:0000256" key="2">
    <source>
        <dbReference type="ARBA" id="ARBA00022679"/>
    </source>
</evidence>
<name>A0A9Q0JC43_9ROSI</name>
<dbReference type="Gene3D" id="1.10.1200.270">
    <property type="entry name" value="Methyltransferase, alpha-helical capping domain"/>
    <property type="match status" value="1"/>
</dbReference>
<evidence type="ECO:0000256" key="4">
    <source>
        <dbReference type="ARBA" id="ARBA00022842"/>
    </source>
</evidence>
<dbReference type="Proteomes" id="UP001141552">
    <property type="component" value="Unassembled WGS sequence"/>
</dbReference>
<evidence type="ECO:0000256" key="1">
    <source>
        <dbReference type="ARBA" id="ARBA00022603"/>
    </source>
</evidence>
<dbReference type="InterPro" id="IPR005299">
    <property type="entry name" value="MeTrfase_7"/>
</dbReference>
<organism evidence="5 6">
    <name type="scientific">Turnera subulata</name>
    <dbReference type="NCBI Taxonomy" id="218843"/>
    <lineage>
        <taxon>Eukaryota</taxon>
        <taxon>Viridiplantae</taxon>
        <taxon>Streptophyta</taxon>
        <taxon>Embryophyta</taxon>
        <taxon>Tracheophyta</taxon>
        <taxon>Spermatophyta</taxon>
        <taxon>Magnoliopsida</taxon>
        <taxon>eudicotyledons</taxon>
        <taxon>Gunneridae</taxon>
        <taxon>Pentapetalae</taxon>
        <taxon>rosids</taxon>
        <taxon>fabids</taxon>
        <taxon>Malpighiales</taxon>
        <taxon>Passifloraceae</taxon>
        <taxon>Turnera</taxon>
    </lineage>
</organism>
<dbReference type="SUPFAM" id="SSF53335">
    <property type="entry name" value="S-adenosyl-L-methionine-dependent methyltransferases"/>
    <property type="match status" value="1"/>
</dbReference>
<dbReference type="PANTHER" id="PTHR31009">
    <property type="entry name" value="S-ADENOSYL-L-METHIONINE:CARBOXYL METHYLTRANSFERASE FAMILY PROTEIN"/>
    <property type="match status" value="1"/>
</dbReference>
<keyword evidence="1" id="KW-0489">Methyltransferase</keyword>
<feature type="non-terminal residue" evidence="5">
    <location>
        <position position="397"/>
    </location>
</feature>
<evidence type="ECO:0000256" key="3">
    <source>
        <dbReference type="ARBA" id="ARBA00022723"/>
    </source>
</evidence>
<dbReference type="Gene3D" id="3.40.50.150">
    <property type="entry name" value="Vaccinia Virus protein VP39"/>
    <property type="match status" value="1"/>
</dbReference>
<dbReference type="EMBL" id="JAKUCV010004294">
    <property type="protein sequence ID" value="KAJ4835802.1"/>
    <property type="molecule type" value="Genomic_DNA"/>
</dbReference>
<dbReference type="GO" id="GO:0046872">
    <property type="term" value="F:metal ion binding"/>
    <property type="evidence" value="ECO:0007669"/>
    <property type="project" value="UniProtKB-KW"/>
</dbReference>
<gene>
    <name evidence="5" type="ORF">Tsubulata_029236</name>
</gene>
<accession>A0A9Q0JC43</accession>
<keyword evidence="4" id="KW-0460">Magnesium</keyword>
<sequence>EGKESIATTRIPHFKSIFLPHLYTLCVTAHASSLTKTNSGSFFHLVQKYVILKSRPILEEAVSQLCRESLAEDNCLRMADMGCSSGPNALLPLWEIIETIDSTFRASDQKAPALQFFLNDLPGNDFNTIFRLLLPNFYDKLEKEKFDKFGHCFVGAMPGSFYGRLFPDNSLHFVHSSYSLHYLSQVPDGLVTESGMPLNKGNICLAKSSPSIVHKAYRDQFERDFTSFLRSRSLELISGGRMVLTFVASSTEHNPACKDGSRIWIAIGDCLKEMVDEGKIEQLKLDSFNIPSYCPPTQDVRQLIQRERSFNIARFEETDINWDANIEDGNEGLVFDKWARGKYVSNYLRAVTESMLTSQYGSAVMDDLFDRLFLKCTNYLEEGMALCHTLFISMIKK</sequence>
<dbReference type="OrthoDB" id="1523883at2759"/>
<reference evidence="5" key="2">
    <citation type="journal article" date="2023" name="Plants (Basel)">
        <title>Annotation of the Turnera subulata (Passifloraceae) Draft Genome Reveals the S-Locus Evolved after the Divergence of Turneroideae from Passifloroideae in a Stepwise Manner.</title>
        <authorList>
            <person name="Henning P.M."/>
            <person name="Roalson E.H."/>
            <person name="Mir W."/>
            <person name="McCubbin A.G."/>
            <person name="Shore J.S."/>
        </authorList>
    </citation>
    <scope>NUCLEOTIDE SEQUENCE</scope>
    <source>
        <strain evidence="5">F60SS</strain>
    </source>
</reference>
<dbReference type="InterPro" id="IPR042086">
    <property type="entry name" value="MeTrfase_capping"/>
</dbReference>
<evidence type="ECO:0000313" key="5">
    <source>
        <dbReference type="EMBL" id="KAJ4835802.1"/>
    </source>
</evidence>
<keyword evidence="6" id="KW-1185">Reference proteome</keyword>
<dbReference type="GO" id="GO:0008168">
    <property type="term" value="F:methyltransferase activity"/>
    <property type="evidence" value="ECO:0007669"/>
    <property type="project" value="UniProtKB-KW"/>
</dbReference>
<keyword evidence="3" id="KW-0479">Metal-binding</keyword>
<dbReference type="GO" id="GO:0032259">
    <property type="term" value="P:methylation"/>
    <property type="evidence" value="ECO:0007669"/>
    <property type="project" value="UniProtKB-KW"/>
</dbReference>
<comment type="caution">
    <text evidence="5">The sequence shown here is derived from an EMBL/GenBank/DDBJ whole genome shotgun (WGS) entry which is preliminary data.</text>
</comment>
<dbReference type="Pfam" id="PF03492">
    <property type="entry name" value="Methyltransf_7"/>
    <property type="match status" value="1"/>
</dbReference>
<keyword evidence="2" id="KW-0808">Transferase</keyword>
<protein>
    <submittedName>
        <fullName evidence="5">Uncharacterized protein</fullName>
    </submittedName>
</protein>
<dbReference type="InterPro" id="IPR029063">
    <property type="entry name" value="SAM-dependent_MTases_sf"/>
</dbReference>
<dbReference type="AlphaFoldDB" id="A0A9Q0JC43"/>
<proteinExistence type="predicted"/>
<evidence type="ECO:0000313" key="6">
    <source>
        <dbReference type="Proteomes" id="UP001141552"/>
    </source>
</evidence>